<feature type="region of interest" description="Disordered" evidence="1">
    <location>
        <begin position="1"/>
        <end position="34"/>
    </location>
</feature>
<dbReference type="AlphaFoldDB" id="A0A9N9PRP3"/>
<feature type="region of interest" description="Disordered" evidence="1">
    <location>
        <begin position="118"/>
        <end position="159"/>
    </location>
</feature>
<proteinExistence type="predicted"/>
<gene>
    <name evidence="2" type="ORF">HYFRA_00003523</name>
</gene>
<evidence type="ECO:0000256" key="1">
    <source>
        <dbReference type="SAM" id="MobiDB-lite"/>
    </source>
</evidence>
<accession>A0A9N9PRP3</accession>
<keyword evidence="3" id="KW-1185">Reference proteome</keyword>
<dbReference type="EMBL" id="CAJVRL010000049">
    <property type="protein sequence ID" value="CAG8953315.1"/>
    <property type="molecule type" value="Genomic_DNA"/>
</dbReference>
<comment type="caution">
    <text evidence="2">The sequence shown here is derived from an EMBL/GenBank/DDBJ whole genome shotgun (WGS) entry which is preliminary data.</text>
</comment>
<name>A0A9N9PRP3_9HELO</name>
<evidence type="ECO:0000313" key="3">
    <source>
        <dbReference type="Proteomes" id="UP000696280"/>
    </source>
</evidence>
<feature type="compositionally biased region" description="Basic and acidic residues" evidence="1">
    <location>
        <begin position="1"/>
        <end position="10"/>
    </location>
</feature>
<reference evidence="2" key="1">
    <citation type="submission" date="2021-07" db="EMBL/GenBank/DDBJ databases">
        <authorList>
            <person name="Durling M."/>
        </authorList>
    </citation>
    <scope>NUCLEOTIDE SEQUENCE</scope>
</reference>
<sequence>MSKTDTERPTPHGHHQSFHKAEIGNQFLDSESKSEALKARRTDTLKNHRKSSFNAIMAIQDILIWHYSNKQNFAERDLPRVARLERRTRKAIPTLGFPAITGGSDRKGILLEDYMHSSLSQRAQPSPPRTPRTPRTPRISRRAGEEISTPPHWPQRRPRWRNITARAKGTERRMFLQPFTVLAYYRISVSVSKALTLVNPSGDGPFQASGPTSTVSVALPEHITGKFEDFSGAGGGYSEEWTGEKALRKTSIASLSRHSPVCFHTCVESKPVFSRKPLNKSSLAKTPTADPAPTVLVADAPFYVGVEILTAQSSMIGFYN</sequence>
<dbReference type="Proteomes" id="UP000696280">
    <property type="component" value="Unassembled WGS sequence"/>
</dbReference>
<protein>
    <submittedName>
        <fullName evidence="2">Uncharacterized protein</fullName>
    </submittedName>
</protein>
<evidence type="ECO:0000313" key="2">
    <source>
        <dbReference type="EMBL" id="CAG8953315.1"/>
    </source>
</evidence>
<organism evidence="2 3">
    <name type="scientific">Hymenoscyphus fraxineus</name>
    <dbReference type="NCBI Taxonomy" id="746836"/>
    <lineage>
        <taxon>Eukaryota</taxon>
        <taxon>Fungi</taxon>
        <taxon>Dikarya</taxon>
        <taxon>Ascomycota</taxon>
        <taxon>Pezizomycotina</taxon>
        <taxon>Leotiomycetes</taxon>
        <taxon>Helotiales</taxon>
        <taxon>Helotiaceae</taxon>
        <taxon>Hymenoscyphus</taxon>
    </lineage>
</organism>